<dbReference type="OrthoDB" id="5168853at2"/>
<dbReference type="Pfam" id="PF00743">
    <property type="entry name" value="FMO-like"/>
    <property type="match status" value="1"/>
</dbReference>
<dbReference type="InterPro" id="IPR036188">
    <property type="entry name" value="FAD/NAD-bd_sf"/>
</dbReference>
<protein>
    <submittedName>
        <fullName evidence="7">Flavin-binding monooxygenase-like</fullName>
    </submittedName>
</protein>
<organism evidence="7 8">
    <name type="scientific">Actinokineospora alba</name>
    <dbReference type="NCBI Taxonomy" id="504798"/>
    <lineage>
        <taxon>Bacteria</taxon>
        <taxon>Bacillati</taxon>
        <taxon>Actinomycetota</taxon>
        <taxon>Actinomycetes</taxon>
        <taxon>Pseudonocardiales</taxon>
        <taxon>Pseudonocardiaceae</taxon>
        <taxon>Actinokineospora</taxon>
    </lineage>
</organism>
<comment type="similarity">
    <text evidence="1">Belongs to the FMO family.</text>
</comment>
<dbReference type="PANTHER" id="PTHR23023">
    <property type="entry name" value="DIMETHYLANILINE MONOOXYGENASE"/>
    <property type="match status" value="1"/>
</dbReference>
<gene>
    <name evidence="7" type="ORF">SAMN05192558_102476</name>
</gene>
<dbReference type="Gene3D" id="3.50.50.60">
    <property type="entry name" value="FAD/NAD(P)-binding domain"/>
    <property type="match status" value="1"/>
</dbReference>
<keyword evidence="7" id="KW-0503">Monooxygenase</keyword>
<dbReference type="GO" id="GO:0050660">
    <property type="term" value="F:flavin adenine dinucleotide binding"/>
    <property type="evidence" value="ECO:0007669"/>
    <property type="project" value="InterPro"/>
</dbReference>
<evidence type="ECO:0000313" key="7">
    <source>
        <dbReference type="EMBL" id="SDO28265.1"/>
    </source>
</evidence>
<dbReference type="PRINTS" id="PR00370">
    <property type="entry name" value="FMOXYGENASE"/>
</dbReference>
<accession>A0A1H0IA69</accession>
<evidence type="ECO:0000256" key="6">
    <source>
        <dbReference type="ARBA" id="ARBA00023002"/>
    </source>
</evidence>
<evidence type="ECO:0000256" key="4">
    <source>
        <dbReference type="ARBA" id="ARBA00022827"/>
    </source>
</evidence>
<keyword evidence="3" id="KW-0285">Flavoprotein</keyword>
<reference evidence="8" key="1">
    <citation type="submission" date="2016-10" db="EMBL/GenBank/DDBJ databases">
        <authorList>
            <person name="Varghese N."/>
            <person name="Submissions S."/>
        </authorList>
    </citation>
    <scope>NUCLEOTIDE SEQUENCE [LARGE SCALE GENOMIC DNA]</scope>
    <source>
        <strain evidence="8">IBRC-M 10655</strain>
    </source>
</reference>
<dbReference type="STRING" id="504798.SAMN05421871_108175"/>
<dbReference type="SUPFAM" id="SSF51905">
    <property type="entry name" value="FAD/NAD(P)-binding domain"/>
    <property type="match status" value="2"/>
</dbReference>
<comment type="similarity">
    <text evidence="2">Belongs to the FAD-binding monooxygenase family.</text>
</comment>
<keyword evidence="5" id="KW-0521">NADP</keyword>
<evidence type="ECO:0000256" key="1">
    <source>
        <dbReference type="ARBA" id="ARBA00009183"/>
    </source>
</evidence>
<evidence type="ECO:0000313" key="8">
    <source>
        <dbReference type="Proteomes" id="UP000199651"/>
    </source>
</evidence>
<dbReference type="EMBL" id="FNJB01000002">
    <property type="protein sequence ID" value="SDO28265.1"/>
    <property type="molecule type" value="Genomic_DNA"/>
</dbReference>
<keyword evidence="8" id="KW-1185">Reference proteome</keyword>
<keyword evidence="6" id="KW-0560">Oxidoreductase</keyword>
<name>A0A1H0IA69_9PSEU</name>
<dbReference type="GO" id="GO:0004499">
    <property type="term" value="F:N,N-dimethylaniline monooxygenase activity"/>
    <property type="evidence" value="ECO:0007669"/>
    <property type="project" value="InterPro"/>
</dbReference>
<dbReference type="Proteomes" id="UP000199651">
    <property type="component" value="Unassembled WGS sequence"/>
</dbReference>
<dbReference type="InterPro" id="IPR050346">
    <property type="entry name" value="FMO-like"/>
</dbReference>
<sequence>MVDGTPERVCVIGAGYTGIALARAVKEAGLAYDHFEATGAVGGNWSHGVYDSTHLISSKKSTQYPEYPMPAHYPTFPSAAQMLAYLNDYVDHFGLRERIEFTTAVVDVRPLDRTGMAGWRVTLASGEQREYAAVAVANGHYWERNIPSYPGVFTGRQTHSKDYKRPADFGDGGRVLVVGAGNSAGDLAVEAAATFGGADLSMRSGYWFIPKTIFGIPASEWDRVWLPMPVQRLGFKILLRLSYGRYERYGLDHPNHRLFTKDVTVNSSLPYALLHGKVRPRKEIARFDGDTVHFVDGTRGEYDTIVWATGYRTRFPFLDEAMFTWENGQPLLVEHTLVPRYANLYIWGLVAPRSGAGKIISVGAAFLVEAMRAQRLFPIPLSDLVARRVRARSSILAGSAEILGRIKLLRRAIRIHARRARLLGGGLATWSVRREPPPASPNGQVKVVDKIEELSA</sequence>
<dbReference type="GO" id="GO:0050661">
    <property type="term" value="F:NADP binding"/>
    <property type="evidence" value="ECO:0007669"/>
    <property type="project" value="InterPro"/>
</dbReference>
<keyword evidence="4" id="KW-0274">FAD</keyword>
<dbReference type="InterPro" id="IPR020946">
    <property type="entry name" value="Flavin_mOase-like"/>
</dbReference>
<proteinExistence type="inferred from homology"/>
<dbReference type="InterPro" id="IPR000960">
    <property type="entry name" value="Flavin_mOase"/>
</dbReference>
<evidence type="ECO:0000256" key="5">
    <source>
        <dbReference type="ARBA" id="ARBA00022857"/>
    </source>
</evidence>
<dbReference type="AlphaFoldDB" id="A0A1H0IA69"/>
<dbReference type="PIRSF" id="PIRSF000332">
    <property type="entry name" value="FMO"/>
    <property type="match status" value="1"/>
</dbReference>
<evidence type="ECO:0000256" key="2">
    <source>
        <dbReference type="ARBA" id="ARBA00010139"/>
    </source>
</evidence>
<evidence type="ECO:0000256" key="3">
    <source>
        <dbReference type="ARBA" id="ARBA00022630"/>
    </source>
</evidence>
<dbReference type="RefSeq" id="WP_091371022.1">
    <property type="nucleotide sequence ID" value="NZ_FNDV01000008.1"/>
</dbReference>